<dbReference type="AlphaFoldDB" id="A0A1F7YGX6"/>
<dbReference type="SUPFAM" id="SSF46589">
    <property type="entry name" value="tRNA-binding arm"/>
    <property type="match status" value="1"/>
</dbReference>
<evidence type="ECO:0000259" key="11">
    <source>
        <dbReference type="PROSITE" id="PS50862"/>
    </source>
</evidence>
<feature type="binding site" evidence="8">
    <location>
        <position position="267"/>
    </location>
    <ligand>
        <name>L-serine</name>
        <dbReference type="ChEBI" id="CHEBI:33384"/>
    </ligand>
</feature>
<evidence type="ECO:0000256" key="9">
    <source>
        <dbReference type="PIRSR" id="PIRSR001529-2"/>
    </source>
</evidence>
<feature type="site" description="Important for serine binding" evidence="8">
    <location>
        <position position="388"/>
    </location>
</feature>
<reference evidence="12 13" key="1">
    <citation type="journal article" date="2016" name="Nat. Commun.">
        <title>Thousands of microbial genomes shed light on interconnected biogeochemical processes in an aquifer system.</title>
        <authorList>
            <person name="Anantharaman K."/>
            <person name="Brown C.T."/>
            <person name="Hug L.A."/>
            <person name="Sharon I."/>
            <person name="Castelle C.J."/>
            <person name="Probst A.J."/>
            <person name="Thomas B.C."/>
            <person name="Singh A."/>
            <person name="Wilkins M.J."/>
            <person name="Karaoz U."/>
            <person name="Brodie E.L."/>
            <person name="Williams K.H."/>
            <person name="Hubbard S.S."/>
            <person name="Banfield J.F."/>
        </authorList>
    </citation>
    <scope>NUCLEOTIDE SEQUENCE [LARGE SCALE GENOMIC DNA]</scope>
</reference>
<proteinExistence type="predicted"/>
<evidence type="ECO:0000256" key="3">
    <source>
        <dbReference type="ARBA" id="ARBA00022741"/>
    </source>
</evidence>
<dbReference type="Gene3D" id="1.10.287.40">
    <property type="entry name" value="Serine-tRNA synthetase, tRNA binding domain"/>
    <property type="match status" value="1"/>
</dbReference>
<dbReference type="Pfam" id="PF00587">
    <property type="entry name" value="tRNA-synt_2b"/>
    <property type="match status" value="1"/>
</dbReference>
<dbReference type="GO" id="GO:0006434">
    <property type="term" value="P:seryl-tRNA aminoacylation"/>
    <property type="evidence" value="ECO:0007669"/>
    <property type="project" value="UniProtKB-UniRule"/>
</dbReference>
<dbReference type="InterPro" id="IPR006195">
    <property type="entry name" value="aa-tRNA-synth_II"/>
</dbReference>
<dbReference type="InterPro" id="IPR010978">
    <property type="entry name" value="tRNA-bd_arm"/>
</dbReference>
<dbReference type="InterPro" id="IPR015866">
    <property type="entry name" value="Ser-tRNA-synth_1_N"/>
</dbReference>
<dbReference type="InterPro" id="IPR002317">
    <property type="entry name" value="Ser-tRNA-ligase_type_1"/>
</dbReference>
<dbReference type="Gene3D" id="3.30.930.10">
    <property type="entry name" value="Bira Bifunctional Protein, Domain 2"/>
    <property type="match status" value="1"/>
</dbReference>
<protein>
    <recommendedName>
        <fullName evidence="1 7">Serine--tRNA ligase</fullName>
        <ecNumber evidence="1 7">6.1.1.11</ecNumber>
    </recommendedName>
</protein>
<dbReference type="PRINTS" id="PR00981">
    <property type="entry name" value="TRNASYNTHSER"/>
</dbReference>
<evidence type="ECO:0000256" key="1">
    <source>
        <dbReference type="ARBA" id="ARBA00012840"/>
    </source>
</evidence>
<accession>A0A1F7YGX6</accession>
<sequence>MLDIQFIRDNPEKVKKGLTAKQFDSSLVDKVLELDGKRRDLIQEIEDLRAQRNEISSKEHAVNDKGKQLKEKLKNLEPELKKIEEKYKQILGKIPNVPADDVKVGRDESENEVIRKWGTPIKFNFRPKDHLEIGENLRIIDVKKASGISGARFNYLIGDAVFLEFALVNYVLDTLTNEKILKNIANKLKLNYNSKPFIPVIPPVMIKPDVFEKMARKDPEEERYKLRDDELFLVGSAEHTLGPLHMDETLTEDNFPLRYIGFSTSFRREAGSYGKDTRGILRMHQFDKVEMESFTLPENGRLEQDFFVAIQEYLMQMLKIPYQVVGICTGDMGGPDYRQIDIDSWMPGQNKYRETHTSDYMTDYQSRRLNTKVRRKDATEFVHMNDATAFAIGRTIIAILENYQQKDGSVVIPEVLRKWMGKEKIVNIKI</sequence>
<evidence type="ECO:0000256" key="7">
    <source>
        <dbReference type="NCBIfam" id="TIGR00414"/>
    </source>
</evidence>
<dbReference type="GO" id="GO:0004828">
    <property type="term" value="F:serine-tRNA ligase activity"/>
    <property type="evidence" value="ECO:0007669"/>
    <property type="project" value="UniProtKB-UniRule"/>
</dbReference>
<keyword evidence="3" id="KW-0547">Nucleotide-binding</keyword>
<dbReference type="Proteomes" id="UP000178851">
    <property type="component" value="Unassembled WGS sequence"/>
</dbReference>
<evidence type="ECO:0000313" key="13">
    <source>
        <dbReference type="Proteomes" id="UP000178851"/>
    </source>
</evidence>
<keyword evidence="6" id="KW-0030">Aminoacyl-tRNA synthetase</keyword>
<dbReference type="InterPro" id="IPR045864">
    <property type="entry name" value="aa-tRNA-synth_II/BPL/LPL"/>
</dbReference>
<dbReference type="GO" id="GO:0005737">
    <property type="term" value="C:cytoplasm"/>
    <property type="evidence" value="ECO:0007669"/>
    <property type="project" value="UniProtKB-UniRule"/>
</dbReference>
<feature type="domain" description="Aminoacyl-transfer RNA synthetases class-II family profile" evidence="11">
    <location>
        <begin position="178"/>
        <end position="413"/>
    </location>
</feature>
<evidence type="ECO:0000313" key="12">
    <source>
        <dbReference type="EMBL" id="OGM26577.1"/>
    </source>
</evidence>
<evidence type="ECO:0000256" key="8">
    <source>
        <dbReference type="PIRSR" id="PIRSR001529-1"/>
    </source>
</evidence>
<dbReference type="SUPFAM" id="SSF55681">
    <property type="entry name" value="Class II aaRS and biotin synthetases"/>
    <property type="match status" value="1"/>
</dbReference>
<evidence type="ECO:0000256" key="2">
    <source>
        <dbReference type="ARBA" id="ARBA00022598"/>
    </source>
</evidence>
<name>A0A1F7YGX6_9BACT</name>
<evidence type="ECO:0000256" key="5">
    <source>
        <dbReference type="ARBA" id="ARBA00022917"/>
    </source>
</evidence>
<dbReference type="PANTHER" id="PTHR11778">
    <property type="entry name" value="SERYL-TRNA SYNTHETASE"/>
    <property type="match status" value="1"/>
</dbReference>
<evidence type="ECO:0000256" key="4">
    <source>
        <dbReference type="ARBA" id="ARBA00022840"/>
    </source>
</evidence>
<evidence type="ECO:0000256" key="6">
    <source>
        <dbReference type="ARBA" id="ARBA00023146"/>
    </source>
</evidence>
<dbReference type="PIRSF" id="PIRSF001529">
    <property type="entry name" value="Ser-tRNA-synth_IIa"/>
    <property type="match status" value="1"/>
</dbReference>
<dbReference type="InterPro" id="IPR042103">
    <property type="entry name" value="SerRS_1_N_sf"/>
</dbReference>
<keyword evidence="5" id="KW-0648">Protein biosynthesis</keyword>
<organism evidence="12 13">
    <name type="scientific">Candidatus Woesebacteria bacterium RIFCSPHIGHO2_01_FULL_39_28</name>
    <dbReference type="NCBI Taxonomy" id="1802496"/>
    <lineage>
        <taxon>Bacteria</taxon>
        <taxon>Candidatus Woeseibacteriota</taxon>
    </lineage>
</organism>
<dbReference type="PROSITE" id="PS50862">
    <property type="entry name" value="AA_TRNA_LIGASE_II"/>
    <property type="match status" value="1"/>
</dbReference>
<feature type="binding site" evidence="8">
    <location>
        <position position="290"/>
    </location>
    <ligand>
        <name>L-serine</name>
        <dbReference type="ChEBI" id="CHEBI:33384"/>
    </ligand>
</feature>
<dbReference type="EMBL" id="MGGI01000012">
    <property type="protein sequence ID" value="OGM26577.1"/>
    <property type="molecule type" value="Genomic_DNA"/>
</dbReference>
<dbReference type="GO" id="GO:0005524">
    <property type="term" value="F:ATP binding"/>
    <property type="evidence" value="ECO:0007669"/>
    <property type="project" value="UniProtKB-KW"/>
</dbReference>
<evidence type="ECO:0000256" key="10">
    <source>
        <dbReference type="SAM" id="Coils"/>
    </source>
</evidence>
<dbReference type="Pfam" id="PF02403">
    <property type="entry name" value="Seryl_tRNA_N"/>
    <property type="match status" value="1"/>
</dbReference>
<keyword evidence="10" id="KW-0175">Coiled coil</keyword>
<dbReference type="NCBIfam" id="TIGR00414">
    <property type="entry name" value="serS"/>
    <property type="match status" value="1"/>
</dbReference>
<keyword evidence="2 12" id="KW-0436">Ligase</keyword>
<keyword evidence="4 9" id="KW-0067">ATP-binding</keyword>
<dbReference type="InterPro" id="IPR002314">
    <property type="entry name" value="aa-tRNA-synt_IIb"/>
</dbReference>
<dbReference type="EC" id="6.1.1.11" evidence="1 7"/>
<comment type="caution">
    <text evidence="12">The sequence shown here is derived from an EMBL/GenBank/DDBJ whole genome shotgun (WGS) entry which is preliminary data.</text>
</comment>
<feature type="coiled-coil region" evidence="10">
    <location>
        <begin position="31"/>
        <end position="93"/>
    </location>
</feature>
<gene>
    <name evidence="12" type="ORF">A2627_00960</name>
</gene>
<feature type="binding site" evidence="9">
    <location>
        <begin position="267"/>
        <end position="269"/>
    </location>
    <ligand>
        <name>ATP</name>
        <dbReference type="ChEBI" id="CHEBI:30616"/>
    </ligand>
</feature>